<dbReference type="PANTHER" id="PTHR42991:SF1">
    <property type="entry name" value="ALDEHYDE DEHYDROGENASE"/>
    <property type="match status" value="1"/>
</dbReference>
<protein>
    <submittedName>
        <fullName evidence="4">Aldehyde dehydrogenase</fullName>
    </submittedName>
</protein>
<accession>A0ABQ3EHW2</accession>
<keyword evidence="2" id="KW-0560">Oxidoreductase</keyword>
<name>A0ABQ3EHW2_9HYPH</name>
<dbReference type="Pfam" id="PF00171">
    <property type="entry name" value="Aldedh"/>
    <property type="match status" value="1"/>
</dbReference>
<dbReference type="InterPro" id="IPR016162">
    <property type="entry name" value="Ald_DH_N"/>
</dbReference>
<dbReference type="SUPFAM" id="SSF53720">
    <property type="entry name" value="ALDH-like"/>
    <property type="match status" value="1"/>
</dbReference>
<comment type="caution">
    <text evidence="4">The sequence shown here is derived from an EMBL/GenBank/DDBJ whole genome shotgun (WGS) entry which is preliminary data.</text>
</comment>
<dbReference type="PANTHER" id="PTHR42991">
    <property type="entry name" value="ALDEHYDE DEHYDROGENASE"/>
    <property type="match status" value="1"/>
</dbReference>
<dbReference type="InterPro" id="IPR016161">
    <property type="entry name" value="Ald_DH/histidinol_DH"/>
</dbReference>
<evidence type="ECO:0000313" key="4">
    <source>
        <dbReference type="EMBL" id="GHB34650.1"/>
    </source>
</evidence>
<dbReference type="InterPro" id="IPR016163">
    <property type="entry name" value="Ald_DH_C"/>
</dbReference>
<proteinExistence type="inferred from homology"/>
<evidence type="ECO:0000256" key="2">
    <source>
        <dbReference type="ARBA" id="ARBA00023002"/>
    </source>
</evidence>
<dbReference type="CDD" id="cd07149">
    <property type="entry name" value="ALDH_y4uC"/>
    <property type="match status" value="1"/>
</dbReference>
<sequence>MNLEINKSILTASLAVINPATGAVIANLPTATNGDVESAISAAQIGLKKGRRMSRARRAEILLETAKLVNENAEDFAQTIVRESGKTIRQAAKEVMRCVNTLTLSAEEAKRLTGEIIPFDSFAGSENRHGYFTREPLGIILAITPFNDPLNLIAHKLGPALAGGNSVILKPSALTPLSAIKLAECFYEAGLPREMLTVVIGGSQIGDALVRRNEIRMVSFTGGSNTGETISHAAGLKRTAMDLGGNAPVIILSDCEIELAVSSCVSGAFWAAGQNCVGVQRIFVHQEIYEKFLKMFVAETKKLRCGDPMDQATDVGPMITETEAIRIEQWVNEAIASGATAMCGHNRTGAFYAPTILVNVDPGSKINCEEVFAPVVLISGFSDLDEVILDADKPEFALHAAVFSNDISNIQKVIDGLDVGGIMVNDSSDYRFDGMPFGGSKRGSMGREGVKFALEEMTQTKVVCYNHSSS</sequence>
<dbReference type="InterPro" id="IPR051020">
    <property type="entry name" value="ALDH-related_metabolic_enz"/>
</dbReference>
<organism evidence="4 5">
    <name type="scientific">Pseudovibrio japonicus</name>
    <dbReference type="NCBI Taxonomy" id="366534"/>
    <lineage>
        <taxon>Bacteria</taxon>
        <taxon>Pseudomonadati</taxon>
        <taxon>Pseudomonadota</taxon>
        <taxon>Alphaproteobacteria</taxon>
        <taxon>Hyphomicrobiales</taxon>
        <taxon>Stappiaceae</taxon>
        <taxon>Pseudovibrio</taxon>
    </lineage>
</organism>
<comment type="similarity">
    <text evidence="1">Belongs to the aldehyde dehydrogenase family.</text>
</comment>
<dbReference type="Gene3D" id="3.40.309.10">
    <property type="entry name" value="Aldehyde Dehydrogenase, Chain A, domain 2"/>
    <property type="match status" value="1"/>
</dbReference>
<reference evidence="5" key="1">
    <citation type="journal article" date="2019" name="Int. J. Syst. Evol. Microbiol.">
        <title>The Global Catalogue of Microorganisms (GCM) 10K type strain sequencing project: providing services to taxonomists for standard genome sequencing and annotation.</title>
        <authorList>
            <consortium name="The Broad Institute Genomics Platform"/>
            <consortium name="The Broad Institute Genome Sequencing Center for Infectious Disease"/>
            <person name="Wu L."/>
            <person name="Ma J."/>
        </authorList>
    </citation>
    <scope>NUCLEOTIDE SEQUENCE [LARGE SCALE GENOMIC DNA]</scope>
    <source>
        <strain evidence="5">KCTC 12861</strain>
    </source>
</reference>
<evidence type="ECO:0000256" key="1">
    <source>
        <dbReference type="ARBA" id="ARBA00009986"/>
    </source>
</evidence>
<dbReference type="Proteomes" id="UP000637980">
    <property type="component" value="Unassembled WGS sequence"/>
</dbReference>
<keyword evidence="5" id="KW-1185">Reference proteome</keyword>
<evidence type="ECO:0000313" key="5">
    <source>
        <dbReference type="Proteomes" id="UP000637980"/>
    </source>
</evidence>
<gene>
    <name evidence="4" type="ORF">GCM10007094_24970</name>
</gene>
<evidence type="ECO:0000259" key="3">
    <source>
        <dbReference type="Pfam" id="PF00171"/>
    </source>
</evidence>
<dbReference type="Gene3D" id="3.40.605.10">
    <property type="entry name" value="Aldehyde Dehydrogenase, Chain A, domain 1"/>
    <property type="match status" value="1"/>
</dbReference>
<dbReference type="InterPro" id="IPR015590">
    <property type="entry name" value="Aldehyde_DH_dom"/>
</dbReference>
<feature type="domain" description="Aldehyde dehydrogenase" evidence="3">
    <location>
        <begin position="13"/>
        <end position="463"/>
    </location>
</feature>
<dbReference type="RefSeq" id="WP_189437129.1">
    <property type="nucleotide sequence ID" value="NZ_BMXE01000004.1"/>
</dbReference>
<dbReference type="EMBL" id="BMXE01000004">
    <property type="protein sequence ID" value="GHB34650.1"/>
    <property type="molecule type" value="Genomic_DNA"/>
</dbReference>